<reference evidence="3 4" key="1">
    <citation type="submission" date="2018-06" db="EMBL/GenBank/DDBJ databases">
        <title>Genomic Encyclopedia of Archaeal and Bacterial Type Strains, Phase II (KMG-II): from individual species to whole genera.</title>
        <authorList>
            <person name="Goeker M."/>
        </authorList>
    </citation>
    <scope>NUCLEOTIDE SEQUENCE [LARGE SCALE GENOMIC DNA]</scope>
    <source>
        <strain evidence="3 4">DSM 14825</strain>
    </source>
</reference>
<dbReference type="AlphaFoldDB" id="A0A327SUB6"/>
<evidence type="ECO:0000313" key="3">
    <source>
        <dbReference type="EMBL" id="RAJ29207.1"/>
    </source>
</evidence>
<accession>A0A327SUB6</accession>
<proteinExistence type="predicted"/>
<evidence type="ECO:0000313" key="4">
    <source>
        <dbReference type="Proteomes" id="UP000249754"/>
    </source>
</evidence>
<keyword evidence="1" id="KW-0732">Signal</keyword>
<protein>
    <submittedName>
        <fullName evidence="3">Uncharacterized protein with TBP-like fold DUF4468</fullName>
    </submittedName>
</protein>
<dbReference type="Gene3D" id="3.30.530.80">
    <property type="match status" value="1"/>
</dbReference>
<evidence type="ECO:0000259" key="2">
    <source>
        <dbReference type="Pfam" id="PF14730"/>
    </source>
</evidence>
<evidence type="ECO:0000256" key="1">
    <source>
        <dbReference type="SAM" id="SignalP"/>
    </source>
</evidence>
<dbReference type="Pfam" id="PF14730">
    <property type="entry name" value="DUF4468"/>
    <property type="match status" value="1"/>
</dbReference>
<comment type="caution">
    <text evidence="3">The sequence shown here is derived from an EMBL/GenBank/DDBJ whole genome shotgun (WGS) entry which is preliminary data.</text>
</comment>
<dbReference type="Proteomes" id="UP000249754">
    <property type="component" value="Unassembled WGS sequence"/>
</dbReference>
<dbReference type="EMBL" id="QLLR01000014">
    <property type="protein sequence ID" value="RAJ29207.1"/>
    <property type="molecule type" value="Genomic_DNA"/>
</dbReference>
<gene>
    <name evidence="3" type="ORF">LY11_02911</name>
</gene>
<dbReference type="OrthoDB" id="754421at2"/>
<feature type="domain" description="DUF4468" evidence="2">
    <location>
        <begin position="60"/>
        <end position="152"/>
    </location>
</feature>
<name>A0A327SUB6_9SPHI</name>
<feature type="signal peptide" evidence="1">
    <location>
        <begin position="1"/>
        <end position="23"/>
    </location>
</feature>
<sequence>MNLSKLTLLLVLTGLFLNFNATAQDVITWSTQRNGAKVADTVSLEDYLPVKDNVVYVESVLELPETTKQELFSRAKLAIQKTFTSSKMGTSNYDAEAGICSINNFYDISDMTAFSAITNGSNPVNDKYYFNALLSVIVKDGKYKIKMEIPQYAYGKESRYKTYTDFQSQSMPISNIANNRQGGKRQRMRVLKTLNEKMLSTFNLVRVEMQKKLDTDF</sequence>
<dbReference type="RefSeq" id="WP_111634369.1">
    <property type="nucleotide sequence ID" value="NZ_QLLR01000014.1"/>
</dbReference>
<organism evidence="3 4">
    <name type="scientific">Pedobacter cryoconitis</name>
    <dbReference type="NCBI Taxonomy" id="188932"/>
    <lineage>
        <taxon>Bacteria</taxon>
        <taxon>Pseudomonadati</taxon>
        <taxon>Bacteroidota</taxon>
        <taxon>Sphingobacteriia</taxon>
        <taxon>Sphingobacteriales</taxon>
        <taxon>Sphingobacteriaceae</taxon>
        <taxon>Pedobacter</taxon>
    </lineage>
</organism>
<dbReference type="InterPro" id="IPR027823">
    <property type="entry name" value="DUF4468"/>
</dbReference>
<feature type="chain" id="PRO_5016378454" evidence="1">
    <location>
        <begin position="24"/>
        <end position="217"/>
    </location>
</feature>